<reference evidence="3" key="1">
    <citation type="submission" date="2016-06" db="UniProtKB">
        <authorList>
            <consortium name="WormBaseParasite"/>
        </authorList>
    </citation>
    <scope>IDENTIFICATION</scope>
</reference>
<dbReference type="WBParaSite" id="SSLN_0001104701-mRNA-1">
    <property type="protein sequence ID" value="SSLN_0001104701-mRNA-1"/>
    <property type="gene ID" value="SSLN_0001104701"/>
</dbReference>
<dbReference type="EMBL" id="UYSU01035997">
    <property type="protein sequence ID" value="VDL97019.1"/>
    <property type="molecule type" value="Genomic_DNA"/>
</dbReference>
<dbReference type="Proteomes" id="UP000275846">
    <property type="component" value="Unassembled WGS sequence"/>
</dbReference>
<gene>
    <name evidence="1" type="ORF">SSLN_LOCUS10634</name>
</gene>
<protein>
    <submittedName>
        <fullName evidence="3">Retrotransposon gag domain-containing protein</fullName>
    </submittedName>
</protein>
<organism evidence="3">
    <name type="scientific">Schistocephalus solidus</name>
    <name type="common">Tapeworm</name>
    <dbReference type="NCBI Taxonomy" id="70667"/>
    <lineage>
        <taxon>Eukaryota</taxon>
        <taxon>Metazoa</taxon>
        <taxon>Spiralia</taxon>
        <taxon>Lophotrochozoa</taxon>
        <taxon>Platyhelminthes</taxon>
        <taxon>Cestoda</taxon>
        <taxon>Eucestoda</taxon>
        <taxon>Diphyllobothriidea</taxon>
        <taxon>Diphyllobothriidae</taxon>
        <taxon>Schistocephalus</taxon>
    </lineage>
</organism>
<evidence type="ECO:0000313" key="2">
    <source>
        <dbReference type="Proteomes" id="UP000275846"/>
    </source>
</evidence>
<evidence type="ECO:0000313" key="3">
    <source>
        <dbReference type="WBParaSite" id="SSLN_0001104701-mRNA-1"/>
    </source>
</evidence>
<proteinExistence type="predicted"/>
<name>A0A183T2D6_SCHSO</name>
<keyword evidence="2" id="KW-1185">Reference proteome</keyword>
<evidence type="ECO:0000313" key="1">
    <source>
        <dbReference type="EMBL" id="VDL97019.1"/>
    </source>
</evidence>
<dbReference type="AlphaFoldDB" id="A0A183T2D6"/>
<accession>A0A183T2D6</accession>
<reference evidence="1 2" key="2">
    <citation type="submission" date="2018-11" db="EMBL/GenBank/DDBJ databases">
        <authorList>
            <consortium name="Pathogen Informatics"/>
        </authorList>
    </citation>
    <scope>NUCLEOTIDE SEQUENCE [LARGE SCALE GENOMIC DNA]</scope>
    <source>
        <strain evidence="1 2">NST_G2</strain>
    </source>
</reference>
<sequence>MPWVARAALNNRRKYTGESVVDFQRHFHVLARQAYPKEHFTELEAKIFENFVDGISPRGKAPIPPRSPSSIKSLGVTKPLPPYRTLQSMSSPWDSERVATSALRQLNGSGALHSPPLLGKALHILLDAETRCNNVAVRPTLRLSQDFM</sequence>